<dbReference type="PANTHER" id="PTHR39677">
    <property type="entry name" value="RIBONUCLEASE VAPC6"/>
    <property type="match status" value="1"/>
</dbReference>
<dbReference type="InterPro" id="IPR002716">
    <property type="entry name" value="PIN_dom"/>
</dbReference>
<keyword evidence="5" id="KW-0800">Toxin</keyword>
<keyword evidence="1 5" id="KW-1277">Toxin-antitoxin system</keyword>
<feature type="binding site" evidence="5">
    <location>
        <position position="118"/>
    </location>
    <ligand>
        <name>Mg(2+)</name>
        <dbReference type="ChEBI" id="CHEBI:18420"/>
    </ligand>
</feature>
<comment type="function">
    <text evidence="5">Toxic component of a toxin-antitoxin (TA) system. An RNase.</text>
</comment>
<dbReference type="KEGG" id="tko:TK0910"/>
<comment type="cofactor">
    <cofactor evidence="5">
        <name>Mg(2+)</name>
        <dbReference type="ChEBI" id="CHEBI:18420"/>
    </cofactor>
</comment>
<reference evidence="7 8" key="1">
    <citation type="journal article" date="2005" name="Genome Res.">
        <title>Complete genome sequence of the hyperthermophilic archaeon Thermococcus kodakaraensis KOD1 and comparison with Pyrococcus genomes.</title>
        <authorList>
            <person name="Fukui T."/>
            <person name="Atomi H."/>
            <person name="Kanai T."/>
            <person name="Matsumi R."/>
            <person name="Fujiwara S."/>
            <person name="Imanaka T."/>
        </authorList>
    </citation>
    <scope>NUCLEOTIDE SEQUENCE [LARGE SCALE GENOMIC DNA]</scope>
    <source>
        <strain evidence="8">ATCC BAA-918 / JCM 12380 / KOD1</strain>
    </source>
</reference>
<dbReference type="SMART" id="SM00670">
    <property type="entry name" value="PINc"/>
    <property type="match status" value="1"/>
</dbReference>
<dbReference type="Proteomes" id="UP000000536">
    <property type="component" value="Chromosome"/>
</dbReference>
<organism evidence="7 8">
    <name type="scientific">Thermococcus kodakarensis (strain ATCC BAA-918 / JCM 12380 / KOD1)</name>
    <name type="common">Pyrococcus kodakaraensis (strain KOD1)</name>
    <dbReference type="NCBI Taxonomy" id="69014"/>
    <lineage>
        <taxon>Archaea</taxon>
        <taxon>Methanobacteriati</taxon>
        <taxon>Methanobacteriota</taxon>
        <taxon>Thermococci</taxon>
        <taxon>Thermococcales</taxon>
        <taxon>Thermococcaceae</taxon>
        <taxon>Thermococcus</taxon>
    </lineage>
</organism>
<evidence type="ECO:0000256" key="1">
    <source>
        <dbReference type="ARBA" id="ARBA00022649"/>
    </source>
</evidence>
<dbReference type="InterPro" id="IPR029060">
    <property type="entry name" value="PIN-like_dom_sf"/>
</dbReference>
<dbReference type="HAMAP" id="MF_00265">
    <property type="entry name" value="VapC_Nob1"/>
    <property type="match status" value="1"/>
</dbReference>
<evidence type="ECO:0000259" key="6">
    <source>
        <dbReference type="SMART" id="SM00670"/>
    </source>
</evidence>
<keyword evidence="8" id="KW-1185">Reference proteome</keyword>
<dbReference type="AlphaFoldDB" id="Q5JI75"/>
<dbReference type="SUPFAM" id="SSF88723">
    <property type="entry name" value="PIN domain-like"/>
    <property type="match status" value="1"/>
</dbReference>
<proteinExistence type="inferred from homology"/>
<dbReference type="InterPro" id="IPR022907">
    <property type="entry name" value="VapC_family"/>
</dbReference>
<dbReference type="EC" id="3.1.-.-" evidence="5"/>
<dbReference type="PATRIC" id="fig|69014.16.peg.889"/>
<keyword evidence="4 5" id="KW-0378">Hydrolase</keyword>
<dbReference type="GO" id="GO:0016787">
    <property type="term" value="F:hydrolase activity"/>
    <property type="evidence" value="ECO:0007669"/>
    <property type="project" value="UniProtKB-KW"/>
</dbReference>
<accession>Q5JI75</accession>
<sequence>MVIDSNIWVEVLSGNSDVIELLDRVSEDFTLCITPTIYSEVSFVILGHYFTSKTGKKGVYALKKELKKNPELYEIVEKFDELLYELSEAGLLEFLGENEEVIRRSRKLRREYRLLPNDAMILAVCDVYGISKIVTLDDDFLRTHLEVLR</sequence>
<dbReference type="GO" id="GO:0000287">
    <property type="term" value="F:magnesium ion binding"/>
    <property type="evidence" value="ECO:0007669"/>
    <property type="project" value="UniProtKB-UniRule"/>
</dbReference>
<evidence type="ECO:0000256" key="3">
    <source>
        <dbReference type="ARBA" id="ARBA00022723"/>
    </source>
</evidence>
<dbReference type="EMBL" id="AP006878">
    <property type="protein sequence ID" value="BAD85099.1"/>
    <property type="molecule type" value="Genomic_DNA"/>
</dbReference>
<feature type="domain" description="PIN" evidence="6">
    <location>
        <begin position="1"/>
        <end position="142"/>
    </location>
</feature>
<evidence type="ECO:0000256" key="4">
    <source>
        <dbReference type="ARBA" id="ARBA00022801"/>
    </source>
</evidence>
<keyword evidence="3 5" id="KW-0479">Metal-binding</keyword>
<dbReference type="GO" id="GO:0004540">
    <property type="term" value="F:RNA nuclease activity"/>
    <property type="evidence" value="ECO:0007669"/>
    <property type="project" value="InterPro"/>
</dbReference>
<dbReference type="GO" id="GO:0090729">
    <property type="term" value="F:toxin activity"/>
    <property type="evidence" value="ECO:0007669"/>
    <property type="project" value="UniProtKB-KW"/>
</dbReference>
<dbReference type="InParanoid" id="Q5JI75"/>
<dbReference type="PhylomeDB" id="Q5JI75"/>
<evidence type="ECO:0000256" key="5">
    <source>
        <dbReference type="HAMAP-Rule" id="MF_00265"/>
    </source>
</evidence>
<dbReference type="CDD" id="cd18677">
    <property type="entry name" value="PIN_MjVapC2-VapC6_like"/>
    <property type="match status" value="1"/>
</dbReference>
<dbReference type="HOGENOM" id="CLU_134210_1_1_2"/>
<name>Q5JI75_THEKO</name>
<feature type="binding site" evidence="5">
    <location>
        <position position="4"/>
    </location>
    <ligand>
        <name>Mg(2+)</name>
        <dbReference type="ChEBI" id="CHEBI:18420"/>
    </ligand>
</feature>
<dbReference type="PANTHER" id="PTHR39677:SF4">
    <property type="entry name" value="RIBONUCLEASE VAPC6"/>
    <property type="match status" value="1"/>
</dbReference>
<dbReference type="eggNOG" id="arCOG00710">
    <property type="taxonomic scope" value="Archaea"/>
</dbReference>
<evidence type="ECO:0000313" key="7">
    <source>
        <dbReference type="EMBL" id="BAD85099.1"/>
    </source>
</evidence>
<keyword evidence="2 5" id="KW-0540">Nuclease</keyword>
<gene>
    <name evidence="5" type="primary">vapC</name>
    <name evidence="7" type="ordered locus">TK0910</name>
</gene>
<keyword evidence="5" id="KW-0460">Magnesium</keyword>
<dbReference type="EnsemblBacteria" id="BAD85099">
    <property type="protein sequence ID" value="BAD85099"/>
    <property type="gene ID" value="TK0910"/>
</dbReference>
<evidence type="ECO:0000256" key="2">
    <source>
        <dbReference type="ARBA" id="ARBA00022722"/>
    </source>
</evidence>
<dbReference type="Pfam" id="PF01850">
    <property type="entry name" value="PIN"/>
    <property type="match status" value="1"/>
</dbReference>
<dbReference type="Gene3D" id="3.40.50.1010">
    <property type="entry name" value="5'-nuclease"/>
    <property type="match status" value="1"/>
</dbReference>
<protein>
    <recommendedName>
        <fullName evidence="5">Ribonuclease VapC</fullName>
        <shortName evidence="5">RNase VapC</shortName>
        <ecNumber evidence="5">3.1.-.-</ecNumber>
    </recommendedName>
    <alternativeName>
        <fullName evidence="5">Putative toxin VapC</fullName>
    </alternativeName>
</protein>
<dbReference type="STRING" id="69014.TK0910"/>
<comment type="similarity">
    <text evidence="5">Belongs to the PINc/VapC protein family.</text>
</comment>
<evidence type="ECO:0000313" key="8">
    <source>
        <dbReference type="Proteomes" id="UP000000536"/>
    </source>
</evidence>